<organism evidence="1 2">
    <name type="scientific">Prunus dulcis</name>
    <name type="common">Almond</name>
    <name type="synonym">Amygdalus dulcis</name>
    <dbReference type="NCBI Taxonomy" id="3755"/>
    <lineage>
        <taxon>Eukaryota</taxon>
        <taxon>Viridiplantae</taxon>
        <taxon>Streptophyta</taxon>
        <taxon>Embryophyta</taxon>
        <taxon>Tracheophyta</taxon>
        <taxon>Spermatophyta</taxon>
        <taxon>Magnoliopsida</taxon>
        <taxon>eudicotyledons</taxon>
        <taxon>Gunneridae</taxon>
        <taxon>Pentapetalae</taxon>
        <taxon>rosids</taxon>
        <taxon>fabids</taxon>
        <taxon>Rosales</taxon>
        <taxon>Rosaceae</taxon>
        <taxon>Amygdaloideae</taxon>
        <taxon>Amygdaleae</taxon>
        <taxon>Prunus</taxon>
    </lineage>
</organism>
<gene>
    <name evidence="1" type="ORF">ALMOND_2B010482</name>
</gene>
<proteinExistence type="predicted"/>
<dbReference type="Proteomes" id="UP000327085">
    <property type="component" value="Chromosome 1"/>
</dbReference>
<dbReference type="Pfam" id="PF12796">
    <property type="entry name" value="Ank_2"/>
    <property type="match status" value="1"/>
</dbReference>
<dbReference type="Gramene" id="VVA28620">
    <property type="protein sequence ID" value="VVA28620"/>
    <property type="gene ID" value="Prudul26B010482"/>
</dbReference>
<evidence type="ECO:0000313" key="2">
    <source>
        <dbReference type="Proteomes" id="UP000327085"/>
    </source>
</evidence>
<name>A0A5E4FMC6_PRUDU</name>
<dbReference type="InParanoid" id="A0A5E4FMC6"/>
<dbReference type="InterPro" id="IPR036770">
    <property type="entry name" value="Ankyrin_rpt-contain_sf"/>
</dbReference>
<reference evidence="2" key="1">
    <citation type="journal article" date="2020" name="Plant J.">
        <title>Transposons played a major role in the diversification between the closely related almond and peach genomes: results from the almond genome sequence.</title>
        <authorList>
            <person name="Alioto T."/>
            <person name="Alexiou K.G."/>
            <person name="Bardil A."/>
            <person name="Barteri F."/>
            <person name="Castanera R."/>
            <person name="Cruz F."/>
            <person name="Dhingra A."/>
            <person name="Duval H."/>
            <person name="Fernandez I Marti A."/>
            <person name="Frias L."/>
            <person name="Galan B."/>
            <person name="Garcia J.L."/>
            <person name="Howad W."/>
            <person name="Gomez-Garrido J."/>
            <person name="Gut M."/>
            <person name="Julca I."/>
            <person name="Morata J."/>
            <person name="Puigdomenech P."/>
            <person name="Ribeca P."/>
            <person name="Rubio Cabetas M.J."/>
            <person name="Vlasova A."/>
            <person name="Wirthensohn M."/>
            <person name="Garcia-Mas J."/>
            <person name="Gabaldon T."/>
            <person name="Casacuberta J.M."/>
            <person name="Arus P."/>
        </authorList>
    </citation>
    <scope>NUCLEOTIDE SEQUENCE [LARGE SCALE GENOMIC DNA]</scope>
    <source>
        <strain evidence="2">cv. Texas</strain>
    </source>
</reference>
<dbReference type="InterPro" id="IPR002110">
    <property type="entry name" value="Ankyrin_rpt"/>
</dbReference>
<dbReference type="Gene3D" id="1.25.40.20">
    <property type="entry name" value="Ankyrin repeat-containing domain"/>
    <property type="match status" value="1"/>
</dbReference>
<accession>A0A5E4FMC6</accession>
<dbReference type="EMBL" id="CABIKO010000147">
    <property type="protein sequence ID" value="VVA28620.1"/>
    <property type="molecule type" value="Genomic_DNA"/>
</dbReference>
<protein>
    <submittedName>
        <fullName evidence="1">PREDICTED: ankyrin repeat-containing</fullName>
    </submittedName>
</protein>
<sequence>MRLYHDRILQILQLVCDVATRRNLDSKQKAIFRAVEGGQVEFIKEMCKANPRISLIKGDESGRTIFHYAVECRQEK</sequence>
<dbReference type="AlphaFoldDB" id="A0A5E4FMC6"/>
<feature type="non-terminal residue" evidence="1">
    <location>
        <position position="76"/>
    </location>
</feature>
<evidence type="ECO:0000313" key="1">
    <source>
        <dbReference type="EMBL" id="VVA28620.1"/>
    </source>
</evidence>